<keyword evidence="2" id="KW-1185">Reference proteome</keyword>
<dbReference type="OrthoDB" id="5132222at2759"/>
<proteinExistence type="predicted"/>
<dbReference type="AlphaFoldDB" id="A0A9P8WAY9"/>
<evidence type="ECO:0008006" key="3">
    <source>
        <dbReference type="Google" id="ProtNLM"/>
    </source>
</evidence>
<evidence type="ECO:0000313" key="2">
    <source>
        <dbReference type="Proteomes" id="UP000777438"/>
    </source>
</evidence>
<name>A0A9P8WAY9_9HYPO</name>
<sequence length="203" mass="23047">MNAVTVLRGFRVSVATLDAFLEANGIVETLGAPRYFHKHPDDDPVSVLLYNKIVKAGGPEDKNKFRVVTPLRRGVDLSRVAYVTYAWLCVYAHLELNLEQQLPEEIPKGFEALREGILSFAKEEPLDINKIPNEGKMGTYMVFTGDPYGTYFPQEMEDRTKTPQHCDVCHMTFDNRREAFALRQEHRIEVHGSKEGLGPLPEL</sequence>
<accession>A0A9P8WAY9</accession>
<dbReference type="EMBL" id="JAGPYM010000005">
    <property type="protein sequence ID" value="KAH6894461.1"/>
    <property type="molecule type" value="Genomic_DNA"/>
</dbReference>
<evidence type="ECO:0000313" key="1">
    <source>
        <dbReference type="EMBL" id="KAH6894461.1"/>
    </source>
</evidence>
<protein>
    <recommendedName>
        <fullName evidence="3">C2H2-type domain-containing protein</fullName>
    </recommendedName>
</protein>
<comment type="caution">
    <text evidence="1">The sequence shown here is derived from an EMBL/GenBank/DDBJ whole genome shotgun (WGS) entry which is preliminary data.</text>
</comment>
<organism evidence="1 2">
    <name type="scientific">Thelonectria olida</name>
    <dbReference type="NCBI Taxonomy" id="1576542"/>
    <lineage>
        <taxon>Eukaryota</taxon>
        <taxon>Fungi</taxon>
        <taxon>Dikarya</taxon>
        <taxon>Ascomycota</taxon>
        <taxon>Pezizomycotina</taxon>
        <taxon>Sordariomycetes</taxon>
        <taxon>Hypocreomycetidae</taxon>
        <taxon>Hypocreales</taxon>
        <taxon>Nectriaceae</taxon>
        <taxon>Thelonectria</taxon>
    </lineage>
</organism>
<reference evidence="1 2" key="1">
    <citation type="journal article" date="2021" name="Nat. Commun.">
        <title>Genetic determinants of endophytism in the Arabidopsis root mycobiome.</title>
        <authorList>
            <person name="Mesny F."/>
            <person name="Miyauchi S."/>
            <person name="Thiergart T."/>
            <person name="Pickel B."/>
            <person name="Atanasova L."/>
            <person name="Karlsson M."/>
            <person name="Huettel B."/>
            <person name="Barry K.W."/>
            <person name="Haridas S."/>
            <person name="Chen C."/>
            <person name="Bauer D."/>
            <person name="Andreopoulos W."/>
            <person name="Pangilinan J."/>
            <person name="LaButti K."/>
            <person name="Riley R."/>
            <person name="Lipzen A."/>
            <person name="Clum A."/>
            <person name="Drula E."/>
            <person name="Henrissat B."/>
            <person name="Kohler A."/>
            <person name="Grigoriev I.V."/>
            <person name="Martin F.M."/>
            <person name="Hacquard S."/>
        </authorList>
    </citation>
    <scope>NUCLEOTIDE SEQUENCE [LARGE SCALE GENOMIC DNA]</scope>
    <source>
        <strain evidence="1 2">MPI-CAGE-CH-0241</strain>
    </source>
</reference>
<gene>
    <name evidence="1" type="ORF">B0T10DRAFT_536619</name>
</gene>
<dbReference type="Proteomes" id="UP000777438">
    <property type="component" value="Unassembled WGS sequence"/>
</dbReference>